<dbReference type="EMBL" id="GBXM01043434">
    <property type="protein sequence ID" value="JAH65143.1"/>
    <property type="molecule type" value="Transcribed_RNA"/>
</dbReference>
<reference evidence="1" key="1">
    <citation type="submission" date="2014-11" db="EMBL/GenBank/DDBJ databases">
        <authorList>
            <person name="Amaro Gonzalez C."/>
        </authorList>
    </citation>
    <scope>NUCLEOTIDE SEQUENCE</scope>
</reference>
<dbReference type="AlphaFoldDB" id="A0A0E9UJH5"/>
<sequence>MFLHSPVTFVPDTFQCTKERYWHNLYGQATVESVNLITLPK</sequence>
<evidence type="ECO:0000313" key="1">
    <source>
        <dbReference type="EMBL" id="JAH65143.1"/>
    </source>
</evidence>
<organism evidence="1">
    <name type="scientific">Anguilla anguilla</name>
    <name type="common">European freshwater eel</name>
    <name type="synonym">Muraena anguilla</name>
    <dbReference type="NCBI Taxonomy" id="7936"/>
    <lineage>
        <taxon>Eukaryota</taxon>
        <taxon>Metazoa</taxon>
        <taxon>Chordata</taxon>
        <taxon>Craniata</taxon>
        <taxon>Vertebrata</taxon>
        <taxon>Euteleostomi</taxon>
        <taxon>Actinopterygii</taxon>
        <taxon>Neopterygii</taxon>
        <taxon>Teleostei</taxon>
        <taxon>Anguilliformes</taxon>
        <taxon>Anguillidae</taxon>
        <taxon>Anguilla</taxon>
    </lineage>
</organism>
<reference evidence="1" key="2">
    <citation type="journal article" date="2015" name="Fish Shellfish Immunol.">
        <title>Early steps in the European eel (Anguilla anguilla)-Vibrio vulnificus interaction in the gills: Role of the RtxA13 toxin.</title>
        <authorList>
            <person name="Callol A."/>
            <person name="Pajuelo D."/>
            <person name="Ebbesson L."/>
            <person name="Teles M."/>
            <person name="MacKenzie S."/>
            <person name="Amaro C."/>
        </authorList>
    </citation>
    <scope>NUCLEOTIDE SEQUENCE</scope>
</reference>
<name>A0A0E9UJH5_ANGAN</name>
<accession>A0A0E9UJH5</accession>
<protein>
    <submittedName>
        <fullName evidence="1">Uncharacterized protein</fullName>
    </submittedName>
</protein>
<proteinExistence type="predicted"/>